<dbReference type="AlphaFoldDB" id="A0A511AG99"/>
<organism evidence="3 4">
    <name type="scientific">Microbacterium aerolatum</name>
    <dbReference type="NCBI Taxonomy" id="153731"/>
    <lineage>
        <taxon>Bacteria</taxon>
        <taxon>Bacillati</taxon>
        <taxon>Actinomycetota</taxon>
        <taxon>Actinomycetes</taxon>
        <taxon>Micrococcales</taxon>
        <taxon>Microbacteriaceae</taxon>
        <taxon>Microbacterium</taxon>
    </lineage>
</organism>
<dbReference type="PRINTS" id="PR00598">
    <property type="entry name" value="HTHMARR"/>
</dbReference>
<dbReference type="PANTHER" id="PTHR33164:SF43">
    <property type="entry name" value="HTH-TYPE TRANSCRIPTIONAL REPRESSOR YETL"/>
    <property type="match status" value="1"/>
</dbReference>
<feature type="domain" description="HTH marR-type" evidence="2">
    <location>
        <begin position="35"/>
        <end position="168"/>
    </location>
</feature>
<dbReference type="OrthoDB" id="4404499at2"/>
<dbReference type="Proteomes" id="UP000321225">
    <property type="component" value="Unassembled WGS sequence"/>
</dbReference>
<sequence length="200" mass="22132">MTAQETENDAVDAKSFDELTRQASVEMQPDADLEAMEFGLTLVRAGNRLQQDLENHVHRPAGMTWASFRVLFVIRSAGTTSPRQVARLSSISSASASSVLNTLERYGMILRTRNENDGRGITLSLTPKGEQAVAELFIRNNERAAEWATLFTQEEKKHLASLLHRVLNAEAPQAEPAPITPIMPKAPRARRTQPTPDDAQ</sequence>
<evidence type="ECO:0000313" key="3">
    <source>
        <dbReference type="EMBL" id="GEK86413.1"/>
    </source>
</evidence>
<feature type="region of interest" description="Disordered" evidence="1">
    <location>
        <begin position="173"/>
        <end position="200"/>
    </location>
</feature>
<comment type="caution">
    <text evidence="3">The sequence shown here is derived from an EMBL/GenBank/DDBJ whole genome shotgun (WGS) entry which is preliminary data.</text>
</comment>
<dbReference type="SUPFAM" id="SSF46785">
    <property type="entry name" value="Winged helix' DNA-binding domain"/>
    <property type="match status" value="1"/>
</dbReference>
<dbReference type="GO" id="GO:0003700">
    <property type="term" value="F:DNA-binding transcription factor activity"/>
    <property type="evidence" value="ECO:0007669"/>
    <property type="project" value="InterPro"/>
</dbReference>
<dbReference type="EMBL" id="BJUW01000006">
    <property type="protein sequence ID" value="GEK86413.1"/>
    <property type="molecule type" value="Genomic_DNA"/>
</dbReference>
<dbReference type="GO" id="GO:0006950">
    <property type="term" value="P:response to stress"/>
    <property type="evidence" value="ECO:0007669"/>
    <property type="project" value="TreeGrafter"/>
</dbReference>
<evidence type="ECO:0000313" key="4">
    <source>
        <dbReference type="Proteomes" id="UP000321225"/>
    </source>
</evidence>
<dbReference type="SMART" id="SM00347">
    <property type="entry name" value="HTH_MARR"/>
    <property type="match status" value="1"/>
</dbReference>
<protein>
    <recommendedName>
        <fullName evidence="2">HTH marR-type domain-containing protein</fullName>
    </recommendedName>
</protein>
<dbReference type="RefSeq" id="WP_147039037.1">
    <property type="nucleotide sequence ID" value="NZ_BJUW01000006.1"/>
</dbReference>
<dbReference type="PROSITE" id="PS50995">
    <property type="entry name" value="HTH_MARR_2"/>
    <property type="match status" value="1"/>
</dbReference>
<evidence type="ECO:0000256" key="1">
    <source>
        <dbReference type="SAM" id="MobiDB-lite"/>
    </source>
</evidence>
<dbReference type="InterPro" id="IPR039422">
    <property type="entry name" value="MarR/SlyA-like"/>
</dbReference>
<proteinExistence type="predicted"/>
<accession>A0A511AG99</accession>
<dbReference type="InterPro" id="IPR036388">
    <property type="entry name" value="WH-like_DNA-bd_sf"/>
</dbReference>
<keyword evidence="4" id="KW-1185">Reference proteome</keyword>
<dbReference type="PANTHER" id="PTHR33164">
    <property type="entry name" value="TRANSCRIPTIONAL REGULATOR, MARR FAMILY"/>
    <property type="match status" value="1"/>
</dbReference>
<dbReference type="InterPro" id="IPR000835">
    <property type="entry name" value="HTH_MarR-typ"/>
</dbReference>
<evidence type="ECO:0000259" key="2">
    <source>
        <dbReference type="PROSITE" id="PS50995"/>
    </source>
</evidence>
<dbReference type="Pfam" id="PF01047">
    <property type="entry name" value="MarR"/>
    <property type="match status" value="1"/>
</dbReference>
<name>A0A511AG99_9MICO</name>
<dbReference type="InterPro" id="IPR036390">
    <property type="entry name" value="WH_DNA-bd_sf"/>
</dbReference>
<dbReference type="Gene3D" id="1.10.10.10">
    <property type="entry name" value="Winged helix-like DNA-binding domain superfamily/Winged helix DNA-binding domain"/>
    <property type="match status" value="1"/>
</dbReference>
<reference evidence="3 4" key="1">
    <citation type="submission" date="2019-07" db="EMBL/GenBank/DDBJ databases">
        <title>Whole genome shotgun sequence of Microbacterium aerolatum NBRC 103071.</title>
        <authorList>
            <person name="Hosoyama A."/>
            <person name="Uohara A."/>
            <person name="Ohji S."/>
            <person name="Ichikawa N."/>
        </authorList>
    </citation>
    <scope>NUCLEOTIDE SEQUENCE [LARGE SCALE GENOMIC DNA]</scope>
    <source>
        <strain evidence="3 4">NBRC 103071</strain>
    </source>
</reference>
<gene>
    <name evidence="3" type="ORF">MAE01_15890</name>
</gene>